<name>A0ABN9SZL9_9DINO</name>
<proteinExistence type="predicted"/>
<evidence type="ECO:0000313" key="2">
    <source>
        <dbReference type="Proteomes" id="UP001189429"/>
    </source>
</evidence>
<keyword evidence="2" id="KW-1185">Reference proteome</keyword>
<dbReference type="EMBL" id="CAUYUJ010014195">
    <property type="protein sequence ID" value="CAK0838075.1"/>
    <property type="molecule type" value="Genomic_DNA"/>
</dbReference>
<dbReference type="Proteomes" id="UP001189429">
    <property type="component" value="Unassembled WGS sequence"/>
</dbReference>
<organism evidence="1 2">
    <name type="scientific">Prorocentrum cordatum</name>
    <dbReference type="NCBI Taxonomy" id="2364126"/>
    <lineage>
        <taxon>Eukaryota</taxon>
        <taxon>Sar</taxon>
        <taxon>Alveolata</taxon>
        <taxon>Dinophyceae</taxon>
        <taxon>Prorocentrales</taxon>
        <taxon>Prorocentraceae</taxon>
        <taxon>Prorocentrum</taxon>
    </lineage>
</organism>
<gene>
    <name evidence="1" type="ORF">PCOR1329_LOCUS34103</name>
</gene>
<accession>A0ABN9SZL9</accession>
<comment type="caution">
    <text evidence="1">The sequence shown here is derived from an EMBL/GenBank/DDBJ whole genome shotgun (WGS) entry which is preliminary data.</text>
</comment>
<protein>
    <submittedName>
        <fullName evidence="1">Uncharacterized protein</fullName>
    </submittedName>
</protein>
<sequence length="87" mass="9613">MEEAGAAELLESMVNPDTIPFPMGATIRHSYHTTLENSVAHCTITANEGDEVSYNQALDIQKEITTAKDSACKFLDKPNDYVNQLRP</sequence>
<evidence type="ECO:0000313" key="1">
    <source>
        <dbReference type="EMBL" id="CAK0838075.1"/>
    </source>
</evidence>
<reference evidence="1" key="1">
    <citation type="submission" date="2023-10" db="EMBL/GenBank/DDBJ databases">
        <authorList>
            <person name="Chen Y."/>
            <person name="Shah S."/>
            <person name="Dougan E. K."/>
            <person name="Thang M."/>
            <person name="Chan C."/>
        </authorList>
    </citation>
    <scope>NUCLEOTIDE SEQUENCE [LARGE SCALE GENOMIC DNA]</scope>
</reference>